<gene>
    <name evidence="1" type="ORF">PFY00_09500</name>
</gene>
<dbReference type="Proteomes" id="UP001210720">
    <property type="component" value="Unassembled WGS sequence"/>
</dbReference>
<proteinExistence type="predicted"/>
<accession>A0ABT4XSQ6</accession>
<evidence type="ECO:0000313" key="1">
    <source>
        <dbReference type="EMBL" id="MDA7424960.1"/>
    </source>
</evidence>
<organism evidence="1 2">
    <name type="scientific">Thalassococcus lentus</name>
    <dbReference type="NCBI Taxonomy" id="1210524"/>
    <lineage>
        <taxon>Bacteria</taxon>
        <taxon>Pseudomonadati</taxon>
        <taxon>Pseudomonadota</taxon>
        <taxon>Alphaproteobacteria</taxon>
        <taxon>Rhodobacterales</taxon>
        <taxon>Roseobacteraceae</taxon>
        <taxon>Thalassococcus</taxon>
    </lineage>
</organism>
<evidence type="ECO:0000313" key="2">
    <source>
        <dbReference type="Proteomes" id="UP001210720"/>
    </source>
</evidence>
<name>A0ABT4XSQ6_9RHOB</name>
<protein>
    <submittedName>
        <fullName evidence="1">Uncharacterized protein</fullName>
    </submittedName>
</protein>
<reference evidence="1 2" key="1">
    <citation type="submission" date="2023-01" db="EMBL/GenBank/DDBJ databases">
        <title>Thalassococcus onchidii sp. nov., isolated from a marine invertebrate from the South China Sea.</title>
        <authorList>
            <person name="Xu S."/>
            <person name="Liu Z."/>
            <person name="Xu Y."/>
        </authorList>
    </citation>
    <scope>NUCLEOTIDE SEQUENCE [LARGE SCALE GENOMIC DNA]</scope>
    <source>
        <strain evidence="1 2">KCTC 32084</strain>
    </source>
</reference>
<dbReference type="EMBL" id="JAQIOY010000003">
    <property type="protein sequence ID" value="MDA7424960.1"/>
    <property type="molecule type" value="Genomic_DNA"/>
</dbReference>
<keyword evidence="2" id="KW-1185">Reference proteome</keyword>
<comment type="caution">
    <text evidence="1">The sequence shown here is derived from an EMBL/GenBank/DDBJ whole genome shotgun (WGS) entry which is preliminary data.</text>
</comment>
<sequence>MAAGPNDLAGVDPDALRVLRRAGLERQDLAQRLARFEFQSLRRELSSASVFDLQVDVATRKADPVPEQAEPEMSMPAELLAGLPQLPVPLGRIAWTKRPEDLQVAGILIDVEGDDAALSSALLSLLTEHHRNPFARIVFLCRTLDPVHVLGRYGFLCHQVGRADPANIGALMQRRYGMKQIRSLDSGHKLWSALD</sequence>
<dbReference type="RefSeq" id="WP_271432319.1">
    <property type="nucleotide sequence ID" value="NZ_JAQIOY010000003.1"/>
</dbReference>